<dbReference type="InterPro" id="IPR018357">
    <property type="entry name" value="Hexapep_transf_CS"/>
</dbReference>
<evidence type="ECO:0000259" key="7">
    <source>
        <dbReference type="SMART" id="SM01266"/>
    </source>
</evidence>
<dbReference type="CDD" id="cd03357">
    <property type="entry name" value="LbH_MAT_GAT"/>
    <property type="match status" value="1"/>
</dbReference>
<dbReference type="InterPro" id="IPR011004">
    <property type="entry name" value="Trimer_LpxA-like_sf"/>
</dbReference>
<comment type="similarity">
    <text evidence="1">Belongs to the transferase hexapeptide repeat family.</text>
</comment>
<gene>
    <name evidence="8" type="ORF">HHU12_22655</name>
</gene>
<evidence type="ECO:0000256" key="6">
    <source>
        <dbReference type="ARBA" id="ARBA00067695"/>
    </source>
</evidence>
<evidence type="ECO:0000256" key="1">
    <source>
        <dbReference type="ARBA" id="ARBA00007274"/>
    </source>
</evidence>
<evidence type="ECO:0000256" key="5">
    <source>
        <dbReference type="ARBA" id="ARBA00055587"/>
    </source>
</evidence>
<name>A0A7X9RY47_9BACT</name>
<evidence type="ECO:0000256" key="2">
    <source>
        <dbReference type="ARBA" id="ARBA00022679"/>
    </source>
</evidence>
<dbReference type="Pfam" id="PF12464">
    <property type="entry name" value="Mac"/>
    <property type="match status" value="1"/>
</dbReference>
<dbReference type="Gene3D" id="2.160.10.10">
    <property type="entry name" value="Hexapeptide repeat proteins"/>
    <property type="match status" value="1"/>
</dbReference>
<evidence type="ECO:0000256" key="4">
    <source>
        <dbReference type="ARBA" id="ARBA00023315"/>
    </source>
</evidence>
<dbReference type="Pfam" id="PF00132">
    <property type="entry name" value="Hexapep"/>
    <property type="match status" value="1"/>
</dbReference>
<comment type="caution">
    <text evidence="8">The sequence shown here is derived from an EMBL/GenBank/DDBJ whole genome shotgun (WGS) entry which is preliminary data.</text>
</comment>
<reference evidence="8 9" key="1">
    <citation type="submission" date="2020-04" db="EMBL/GenBank/DDBJ databases">
        <title>Flammeovirga sp. SR4, a novel species isolated from seawater.</title>
        <authorList>
            <person name="Wang X."/>
        </authorList>
    </citation>
    <scope>NUCLEOTIDE SEQUENCE [LARGE SCALE GENOMIC DNA]</scope>
    <source>
        <strain evidence="8 9">ATCC 23126</strain>
    </source>
</reference>
<dbReference type="SUPFAM" id="SSF51161">
    <property type="entry name" value="Trimeric LpxA-like enzymes"/>
    <property type="match status" value="1"/>
</dbReference>
<feature type="domain" description="Maltose/galactoside acetyltransferase" evidence="7">
    <location>
        <begin position="5"/>
        <end position="59"/>
    </location>
</feature>
<evidence type="ECO:0000313" key="9">
    <source>
        <dbReference type="Proteomes" id="UP000576082"/>
    </source>
</evidence>
<dbReference type="GO" id="GO:0016407">
    <property type="term" value="F:acetyltransferase activity"/>
    <property type="evidence" value="ECO:0007669"/>
    <property type="project" value="InterPro"/>
</dbReference>
<protein>
    <recommendedName>
        <fullName evidence="6">Nodulation protein L</fullName>
    </recommendedName>
</protein>
<dbReference type="PROSITE" id="PS00101">
    <property type="entry name" value="HEXAPEP_TRANSFERASES"/>
    <property type="match status" value="1"/>
</dbReference>
<keyword evidence="3" id="KW-0677">Repeat</keyword>
<dbReference type="FunFam" id="2.160.10.10:FF:000025">
    <property type="entry name" value="Hexapeptide-repeat containing-acetyltransferase"/>
    <property type="match status" value="1"/>
</dbReference>
<accession>A0A7X9RY47</accession>
<proteinExistence type="inferred from homology"/>
<organism evidence="8 9">
    <name type="scientific">Flammeovirga aprica JL-4</name>
    <dbReference type="NCBI Taxonomy" id="694437"/>
    <lineage>
        <taxon>Bacteria</taxon>
        <taxon>Pseudomonadati</taxon>
        <taxon>Bacteroidota</taxon>
        <taxon>Cytophagia</taxon>
        <taxon>Cytophagales</taxon>
        <taxon>Flammeovirgaceae</taxon>
        <taxon>Flammeovirga</taxon>
    </lineage>
</organism>
<dbReference type="EMBL" id="JABANE010000074">
    <property type="protein sequence ID" value="NME70792.1"/>
    <property type="molecule type" value="Genomic_DNA"/>
</dbReference>
<dbReference type="SMART" id="SM01266">
    <property type="entry name" value="Mac"/>
    <property type="match status" value="1"/>
</dbReference>
<keyword evidence="4" id="KW-0012">Acyltransferase</keyword>
<dbReference type="AlphaFoldDB" id="A0A7X9RY47"/>
<dbReference type="InterPro" id="IPR001451">
    <property type="entry name" value="Hexapep"/>
</dbReference>
<dbReference type="InterPro" id="IPR024688">
    <property type="entry name" value="Mac_dom"/>
</dbReference>
<dbReference type="Proteomes" id="UP000576082">
    <property type="component" value="Unassembled WGS sequence"/>
</dbReference>
<dbReference type="GO" id="GO:0008374">
    <property type="term" value="F:O-acyltransferase activity"/>
    <property type="evidence" value="ECO:0007669"/>
    <property type="project" value="TreeGrafter"/>
</dbReference>
<dbReference type="PANTHER" id="PTHR23416">
    <property type="entry name" value="SIALIC ACID SYNTHASE-RELATED"/>
    <property type="match status" value="1"/>
</dbReference>
<evidence type="ECO:0000313" key="8">
    <source>
        <dbReference type="EMBL" id="NME70792.1"/>
    </source>
</evidence>
<dbReference type="PANTHER" id="PTHR23416:SF23">
    <property type="entry name" value="ACETYLTRANSFERASE C18B11.09C-RELATED"/>
    <property type="match status" value="1"/>
</dbReference>
<dbReference type="InterPro" id="IPR051159">
    <property type="entry name" value="Hexapeptide_acetyltransf"/>
</dbReference>
<dbReference type="RefSeq" id="WP_169659021.1">
    <property type="nucleotide sequence ID" value="NZ_JABANE010000074.1"/>
</dbReference>
<evidence type="ECO:0000256" key="3">
    <source>
        <dbReference type="ARBA" id="ARBA00022737"/>
    </source>
</evidence>
<keyword evidence="9" id="KW-1185">Reference proteome</keyword>
<comment type="function">
    <text evidence="5">Acetyltransferase implicated in the O-acetylation of Nod factors.</text>
</comment>
<sequence>MKTEREKMLSGELYCFNDPELLQQRYDARLLCEEFNQLSITQQDQKVELLQKLFGSVGEGIAIEPGFYCDYGFNVHCGKNVSMNFNCLILDSLKVTLEDGVMLGPGVHLIGDTHSTDPRTRPHMGRSGEITIKKNCWLGAGVTVMPGVTIGEGTTVGANSVVTKDLPPNVVAVGSPARVIKQLDVE</sequence>
<keyword evidence="2 8" id="KW-0808">Transferase</keyword>